<dbReference type="SUPFAM" id="SSF52540">
    <property type="entry name" value="P-loop containing nucleoside triphosphate hydrolases"/>
    <property type="match status" value="1"/>
</dbReference>
<proteinExistence type="inferred from homology"/>
<dbReference type="EMBL" id="JAWDJX010000102">
    <property type="protein sequence ID" value="KAK3046270.1"/>
    <property type="molecule type" value="Genomic_DNA"/>
</dbReference>
<evidence type="ECO:0000259" key="3">
    <source>
        <dbReference type="PROSITE" id="PS51719"/>
    </source>
</evidence>
<evidence type="ECO:0000313" key="5">
    <source>
        <dbReference type="Proteomes" id="UP001271007"/>
    </source>
</evidence>
<dbReference type="Proteomes" id="UP001271007">
    <property type="component" value="Unassembled WGS sequence"/>
</dbReference>
<keyword evidence="1" id="KW-0342">GTP-binding</keyword>
<feature type="region of interest" description="Disordered" evidence="2">
    <location>
        <begin position="510"/>
        <end position="593"/>
    </location>
</feature>
<feature type="compositionally biased region" description="Basic and acidic residues" evidence="2">
    <location>
        <begin position="163"/>
        <end position="177"/>
    </location>
</feature>
<gene>
    <name evidence="4" type="ORF">LTR09_012218</name>
</gene>
<dbReference type="GO" id="GO:0005525">
    <property type="term" value="F:GTP binding"/>
    <property type="evidence" value="ECO:0007669"/>
    <property type="project" value="UniProtKB-KW"/>
</dbReference>
<accession>A0AAJ0DAQ7</accession>
<feature type="compositionally biased region" description="Polar residues" evidence="2">
    <location>
        <begin position="209"/>
        <end position="250"/>
    </location>
</feature>
<keyword evidence="5" id="KW-1185">Reference proteome</keyword>
<dbReference type="FunFam" id="3.40.50.300:FF:001827">
    <property type="entry name" value="Septin"/>
    <property type="match status" value="1"/>
</dbReference>
<keyword evidence="1" id="KW-0547">Nucleotide-binding</keyword>
<comment type="similarity">
    <text evidence="1">Belongs to the TRAFAC class TrmE-Era-EngA-EngB-Septin-like GTPase superfamily. Septin GTPase family.</text>
</comment>
<sequence>MATPATGISSAEKLPDGDYSVSHRTPPPPPRTSSSFPRASPSAGFPRASTSLPRASASPPPHATQQLRVVNESPEESVRHPRRQGSWSSFKLLRRSSSRGSASRDHSVDRNSEDVPPVPTLPSTRIGQAHYAAQNERTSFSNNRKLSTEGGRMMLRKSSKLRAQQELDKQEQERLARQNELPPRLPSQMPLPGMPSFGGDNDTYHNNHHNFTSNSARNPNNFSQPGQTPYASNTNGNSNMPSYKDSSSSPAYAVRGGASPPGKSSGEYVERHESMTNRGRYSYASSTVGVNVSSPRRVRRRKDPTPFNVLVIGAKNSGKTSFISFLRHSLAIPSAKPSSTEPSSTVNATKSSFTSHYLETEMDGERVGLTLWDSAGLEKNIVDLQLREMAAFVESKFEETFVEEQKVMRSPGVKDTHIHCVFLVLDPIRLDATVLASQSGTASLASTSGLDDDLDLQVMRSLWGKTTVIPVISKADTLTVGHMSFLKRAVWHSIRTAKMDPLEALELEDDIEEEDEEDDSEISDPSSSDLSHPGNPDSEPDSDYSSPPEPKSSNKRLSGHKRHSSLTNPLSLSSPTMAGGADDDTPYTPMAILSPDPYDLPPYTKASPAARVGRRFPWGLADPYNAEHCDFTRLRDSIFTEWRGELRELSRTRWYENWRTSRLRNLPGSRQRVKGGVTPVASIPREGRVVSSGGGTNGVGGGTAGVVPRSVSGQPSKAERMMGIGAGEMGSSFARGVSAGQ</sequence>
<feature type="compositionally biased region" description="Basic residues" evidence="2">
    <location>
        <begin position="553"/>
        <end position="564"/>
    </location>
</feature>
<dbReference type="Pfam" id="PF00735">
    <property type="entry name" value="Septin"/>
    <property type="match status" value="3"/>
</dbReference>
<feature type="domain" description="Septin-type G" evidence="3">
    <location>
        <begin position="303"/>
        <end position="665"/>
    </location>
</feature>
<organism evidence="4 5">
    <name type="scientific">Extremus antarcticus</name>
    <dbReference type="NCBI Taxonomy" id="702011"/>
    <lineage>
        <taxon>Eukaryota</taxon>
        <taxon>Fungi</taxon>
        <taxon>Dikarya</taxon>
        <taxon>Ascomycota</taxon>
        <taxon>Pezizomycotina</taxon>
        <taxon>Dothideomycetes</taxon>
        <taxon>Dothideomycetidae</taxon>
        <taxon>Mycosphaerellales</taxon>
        <taxon>Extremaceae</taxon>
        <taxon>Extremus</taxon>
    </lineage>
</organism>
<feature type="region of interest" description="Disordered" evidence="2">
    <location>
        <begin position="1"/>
        <end position="300"/>
    </location>
</feature>
<protein>
    <recommendedName>
        <fullName evidence="3">Septin-type G domain-containing protein</fullName>
    </recommendedName>
</protein>
<name>A0AAJ0DAQ7_9PEZI</name>
<feature type="region of interest" description="Disordered" evidence="2">
    <location>
        <begin position="686"/>
        <end position="717"/>
    </location>
</feature>
<dbReference type="PANTHER" id="PTHR18884">
    <property type="entry name" value="SEPTIN"/>
    <property type="match status" value="1"/>
</dbReference>
<comment type="caution">
    <text evidence="4">The sequence shown here is derived from an EMBL/GenBank/DDBJ whole genome shotgun (WGS) entry which is preliminary data.</text>
</comment>
<feature type="compositionally biased region" description="Gly residues" evidence="2">
    <location>
        <begin position="692"/>
        <end position="704"/>
    </location>
</feature>
<dbReference type="AlphaFoldDB" id="A0AAJ0DAQ7"/>
<dbReference type="PROSITE" id="PS51719">
    <property type="entry name" value="G_SEPTIN"/>
    <property type="match status" value="1"/>
</dbReference>
<dbReference type="Gene3D" id="3.40.50.300">
    <property type="entry name" value="P-loop containing nucleotide triphosphate hydrolases"/>
    <property type="match status" value="1"/>
</dbReference>
<evidence type="ECO:0000256" key="2">
    <source>
        <dbReference type="SAM" id="MobiDB-lite"/>
    </source>
</evidence>
<feature type="compositionally biased region" description="Basic and acidic residues" evidence="2">
    <location>
        <begin position="102"/>
        <end position="113"/>
    </location>
</feature>
<evidence type="ECO:0000256" key="1">
    <source>
        <dbReference type="RuleBase" id="RU004560"/>
    </source>
</evidence>
<feature type="compositionally biased region" description="Polar residues" evidence="2">
    <location>
        <begin position="135"/>
        <end position="145"/>
    </location>
</feature>
<feature type="compositionally biased region" description="Acidic residues" evidence="2">
    <location>
        <begin position="510"/>
        <end position="522"/>
    </location>
</feature>
<dbReference type="InterPro" id="IPR030379">
    <property type="entry name" value="G_SEPTIN_dom"/>
</dbReference>
<feature type="compositionally biased region" description="Low complexity" evidence="2">
    <location>
        <begin position="32"/>
        <end position="46"/>
    </location>
</feature>
<feature type="compositionally biased region" description="Low complexity" evidence="2">
    <location>
        <begin position="565"/>
        <end position="576"/>
    </location>
</feature>
<evidence type="ECO:0000313" key="4">
    <source>
        <dbReference type="EMBL" id="KAK3046270.1"/>
    </source>
</evidence>
<reference evidence="4" key="1">
    <citation type="submission" date="2023-04" db="EMBL/GenBank/DDBJ databases">
        <title>Black Yeasts Isolated from many extreme environments.</title>
        <authorList>
            <person name="Coleine C."/>
            <person name="Stajich J.E."/>
            <person name="Selbmann L."/>
        </authorList>
    </citation>
    <scope>NUCLEOTIDE SEQUENCE</scope>
    <source>
        <strain evidence="4">CCFEE 5312</strain>
    </source>
</reference>
<dbReference type="InterPro" id="IPR027417">
    <property type="entry name" value="P-loop_NTPase"/>
</dbReference>
<feature type="compositionally biased region" description="Polar residues" evidence="2">
    <location>
        <begin position="276"/>
        <end position="294"/>
    </location>
</feature>